<sequence length="931" mass="107654">MDITAIQEVRWTSSGSLKSQGMTLFYSGEDKHERGVGFIIKDNLLPQITNFKPINDRLCYVELKCKWHNLILINCYSPTEDKNEEIKNEFFDNLDMLYDSLPADKPKIVIGDFNAKIGKETIYKPTIGSESLHEESNDNGYRLISFAAARNMTISSTCFPHKNIHKQTWISPCGYVRNQIDHIVVDSRIKSCIRDVRSMRGSSAMSDHFLVRAKINIRISTEWRKKQKHKGKIDRDALKTSTAKVYQEKLMSKIQNIQERPNISEIWKEVEQIVKTTAEEVLGYIPEKTRKMWFNEECKRVLHEKDRARMKVLHEPNEDNKRLLALKQREVKKVIRSNKRLWEKERIQNIENNRNSHSKIFFRKANEVRHGYKPRPNVMRKSDGTLLTGNKEIACEFKDMFANLLNQPIINITVNELTTVEQLLVAPSKNELEMGLNMLKNGKAPGVDEIVSECLKKGGPCLLNQLHKLINIIWEQEEIPESWRVSILCPVFKKGDIMECENYRGISLLNTTYKILSNILLIRINPYIKEIIGEYQAGFMIGRSTVDQIHIIKQLAEKSHEFNKDIHLMFIDYKAAYDSINREKLWNVMNKMGIPAKLVRMIRACAYESKSKVSFGGEVSDEFPVTTGLRQGDALSPALFNYALESVIRKVLIQAKGIKMNNNNELTVVAYADDIVLIAESEDDLRNTTSILLNEGKEIGLKINESKTKYMILSRRNHNISYLKVDDYKFERVQSFKYLGTEINESANSHEEVKKRITAANRCYYSLMPLFKSRLLSINSKITLYKVIVKPVALYACSTWATTKSDEGKLGVFERKILRKIFGPKRNNDGEYEVRGNRELYDLYKEPTIVGSLKSTRISWAGHVWRSEGMIGSITNWKPDTKRPRGRPRQRWVDRVKEDLKLLNVRNAEECANDREEWKQYVVAAMGLKGL</sequence>
<evidence type="ECO:0000313" key="7">
    <source>
        <dbReference type="Proteomes" id="UP000475862"/>
    </source>
</evidence>
<gene>
    <name evidence="6" type="ORF">AGLY_004827</name>
</gene>
<dbReference type="Proteomes" id="UP000475862">
    <property type="component" value="Unassembled WGS sequence"/>
</dbReference>
<proteinExistence type="predicted"/>
<evidence type="ECO:0000259" key="4">
    <source>
        <dbReference type="PROSITE" id="PS50522"/>
    </source>
</evidence>
<dbReference type="GO" id="GO:0071897">
    <property type="term" value="P:DNA biosynthetic process"/>
    <property type="evidence" value="ECO:0007669"/>
    <property type="project" value="UniProtKB-ARBA"/>
</dbReference>
<dbReference type="InterPro" id="IPR036691">
    <property type="entry name" value="Endo/exonu/phosph_ase_sf"/>
</dbReference>
<dbReference type="Pfam" id="PF00078">
    <property type="entry name" value="RVT_1"/>
    <property type="match status" value="1"/>
</dbReference>
<keyword evidence="2" id="KW-0547">Nucleotide-binding</keyword>
<dbReference type="InterPro" id="IPR007096">
    <property type="entry name" value="RNA-dir_Rpol_cat_phage"/>
</dbReference>
<dbReference type="OrthoDB" id="6604541at2759"/>
<organism evidence="6 7">
    <name type="scientific">Aphis glycines</name>
    <name type="common">Soybean aphid</name>
    <dbReference type="NCBI Taxonomy" id="307491"/>
    <lineage>
        <taxon>Eukaryota</taxon>
        <taxon>Metazoa</taxon>
        <taxon>Ecdysozoa</taxon>
        <taxon>Arthropoda</taxon>
        <taxon>Hexapoda</taxon>
        <taxon>Insecta</taxon>
        <taxon>Pterygota</taxon>
        <taxon>Neoptera</taxon>
        <taxon>Paraneoptera</taxon>
        <taxon>Hemiptera</taxon>
        <taxon>Sternorrhyncha</taxon>
        <taxon>Aphidomorpha</taxon>
        <taxon>Aphidoidea</taxon>
        <taxon>Aphididae</taxon>
        <taxon>Aphidini</taxon>
        <taxon>Aphis</taxon>
        <taxon>Aphis</taxon>
    </lineage>
</organism>
<dbReference type="PANTHER" id="PTHR47027">
    <property type="entry name" value="REVERSE TRANSCRIPTASE DOMAIN-CONTAINING PROTEIN"/>
    <property type="match status" value="1"/>
</dbReference>
<dbReference type="CDD" id="cd09076">
    <property type="entry name" value="L1-EN"/>
    <property type="match status" value="1"/>
</dbReference>
<dbReference type="Gene3D" id="3.30.70.270">
    <property type="match status" value="1"/>
</dbReference>
<comment type="caution">
    <text evidence="6">The sequence shown here is derived from an EMBL/GenBank/DDBJ whole genome shotgun (WGS) entry which is preliminary data.</text>
</comment>
<dbReference type="SUPFAM" id="SSF56672">
    <property type="entry name" value="DNA/RNA polymerases"/>
    <property type="match status" value="1"/>
</dbReference>
<dbReference type="PROSITE" id="PS50522">
    <property type="entry name" value="RDRP_PHAGE"/>
    <property type="match status" value="1"/>
</dbReference>
<keyword evidence="3" id="KW-0693">Viral RNA replication</keyword>
<dbReference type="AlphaFoldDB" id="A0A6G0TUZ2"/>
<evidence type="ECO:0000259" key="5">
    <source>
        <dbReference type="PROSITE" id="PS50878"/>
    </source>
</evidence>
<accession>A0A6G0TUZ2</accession>
<feature type="domain" description="RdRp catalytic" evidence="4">
    <location>
        <begin position="557"/>
        <end position="712"/>
    </location>
</feature>
<reference evidence="6 7" key="1">
    <citation type="submission" date="2019-08" db="EMBL/GenBank/DDBJ databases">
        <title>The genome of the soybean aphid Biotype 1, its phylome, world population structure and adaptation to the North American continent.</title>
        <authorList>
            <person name="Giordano R."/>
            <person name="Donthu R.K."/>
            <person name="Hernandez A.G."/>
            <person name="Wright C.L."/>
            <person name="Zimin A.V."/>
        </authorList>
    </citation>
    <scope>NUCLEOTIDE SEQUENCE [LARGE SCALE GENOMIC DNA]</scope>
    <source>
        <tissue evidence="6">Whole aphids</tissue>
    </source>
</reference>
<protein>
    <recommendedName>
        <fullName evidence="1">RNA-directed RNA polymerase</fullName>
        <ecNumber evidence="1">2.7.7.48</ecNumber>
    </recommendedName>
</protein>
<dbReference type="CDD" id="cd01650">
    <property type="entry name" value="RT_nLTR_like"/>
    <property type="match status" value="1"/>
</dbReference>
<evidence type="ECO:0000256" key="1">
    <source>
        <dbReference type="ARBA" id="ARBA00012494"/>
    </source>
</evidence>
<evidence type="ECO:0000256" key="2">
    <source>
        <dbReference type="ARBA" id="ARBA00022741"/>
    </source>
</evidence>
<evidence type="ECO:0000256" key="3">
    <source>
        <dbReference type="ARBA" id="ARBA00022953"/>
    </source>
</evidence>
<dbReference type="InterPro" id="IPR043128">
    <property type="entry name" value="Rev_trsase/Diguanyl_cyclase"/>
</dbReference>
<dbReference type="SUPFAM" id="SSF56219">
    <property type="entry name" value="DNase I-like"/>
    <property type="match status" value="1"/>
</dbReference>
<keyword evidence="7" id="KW-1185">Reference proteome</keyword>
<feature type="domain" description="Reverse transcriptase" evidence="5">
    <location>
        <begin position="472"/>
        <end position="743"/>
    </location>
</feature>
<dbReference type="EC" id="2.7.7.48" evidence="1"/>
<dbReference type="GO" id="GO:0003968">
    <property type="term" value="F:RNA-directed RNA polymerase activity"/>
    <property type="evidence" value="ECO:0007669"/>
    <property type="project" value="UniProtKB-EC"/>
</dbReference>
<dbReference type="PANTHER" id="PTHR47027:SF20">
    <property type="entry name" value="REVERSE TRANSCRIPTASE-LIKE PROTEIN WITH RNA-DIRECTED DNA POLYMERASE DOMAIN"/>
    <property type="match status" value="1"/>
</dbReference>
<dbReference type="InterPro" id="IPR000477">
    <property type="entry name" value="RT_dom"/>
</dbReference>
<dbReference type="InterPro" id="IPR043502">
    <property type="entry name" value="DNA/RNA_pol_sf"/>
</dbReference>
<dbReference type="GO" id="GO:0000166">
    <property type="term" value="F:nucleotide binding"/>
    <property type="evidence" value="ECO:0007669"/>
    <property type="project" value="UniProtKB-KW"/>
</dbReference>
<name>A0A6G0TUZ2_APHGL</name>
<dbReference type="Gene3D" id="3.60.10.10">
    <property type="entry name" value="Endonuclease/exonuclease/phosphatase"/>
    <property type="match status" value="1"/>
</dbReference>
<dbReference type="GO" id="GO:0019079">
    <property type="term" value="P:viral genome replication"/>
    <property type="evidence" value="ECO:0007669"/>
    <property type="project" value="InterPro"/>
</dbReference>
<evidence type="ECO:0000313" key="6">
    <source>
        <dbReference type="EMBL" id="KAE9539575.1"/>
    </source>
</evidence>
<dbReference type="PROSITE" id="PS50878">
    <property type="entry name" value="RT_POL"/>
    <property type="match status" value="1"/>
</dbReference>
<dbReference type="EMBL" id="VYZN01000014">
    <property type="protein sequence ID" value="KAE9539575.1"/>
    <property type="molecule type" value="Genomic_DNA"/>
</dbReference>